<feature type="transmembrane region" description="Helical" evidence="6">
    <location>
        <begin position="81"/>
        <end position="99"/>
    </location>
</feature>
<evidence type="ECO:0000256" key="1">
    <source>
        <dbReference type="ARBA" id="ARBA00004141"/>
    </source>
</evidence>
<dbReference type="InterPro" id="IPR036259">
    <property type="entry name" value="MFS_trans_sf"/>
</dbReference>
<feature type="transmembrane region" description="Helical" evidence="6">
    <location>
        <begin position="453"/>
        <end position="474"/>
    </location>
</feature>
<dbReference type="GO" id="GO:0022857">
    <property type="term" value="F:transmembrane transporter activity"/>
    <property type="evidence" value="ECO:0007669"/>
    <property type="project" value="InterPro"/>
</dbReference>
<gene>
    <name evidence="8" type="ORF">RSE6_06503</name>
</gene>
<feature type="transmembrane region" description="Helical" evidence="6">
    <location>
        <begin position="211"/>
        <end position="233"/>
    </location>
</feature>
<dbReference type="EMBL" id="FJVC01000236">
    <property type="protein sequence ID" value="CZT46116.1"/>
    <property type="molecule type" value="Genomic_DNA"/>
</dbReference>
<dbReference type="Gene3D" id="1.20.1250.20">
    <property type="entry name" value="MFS general substrate transporter like domains"/>
    <property type="match status" value="2"/>
</dbReference>
<keyword evidence="9" id="KW-1185">Reference proteome</keyword>
<dbReference type="PANTHER" id="PTHR43791:SF38">
    <property type="entry name" value="MAJOR FACILITATOR SUPERFAMILY (MFS) PROFILE DOMAIN-CONTAINING PROTEIN"/>
    <property type="match status" value="1"/>
</dbReference>
<dbReference type="Pfam" id="PF07690">
    <property type="entry name" value="MFS_1"/>
    <property type="match status" value="1"/>
</dbReference>
<evidence type="ECO:0000313" key="9">
    <source>
        <dbReference type="Proteomes" id="UP000177625"/>
    </source>
</evidence>
<feature type="transmembrane region" description="Helical" evidence="6">
    <location>
        <begin position="324"/>
        <end position="341"/>
    </location>
</feature>
<feature type="transmembrane region" description="Helical" evidence="6">
    <location>
        <begin position="420"/>
        <end position="441"/>
    </location>
</feature>
<comment type="subcellular location">
    <subcellularLocation>
        <location evidence="1">Membrane</location>
        <topology evidence="1">Multi-pass membrane protein</topology>
    </subcellularLocation>
</comment>
<proteinExistence type="predicted"/>
<evidence type="ECO:0000256" key="2">
    <source>
        <dbReference type="ARBA" id="ARBA00022448"/>
    </source>
</evidence>
<sequence>MDSKFTDEYAQQIEDKREDEMDATIDYVPGSDEEKKLVRKIDTFLLPTIFLMYLFSYMDRTNIGNARIAGMAKDLDLDSQQYSFILVVFFIGYVLCEVPSNMILSRAKPSIFLPAIMFLWGCVTIGMAWADSYEHLIAFRVVIGCLEAGFGPGILLMLSSQSLTLVAYKKDEQSKRFSVYISAAILAGAFGGLLAGAIASGMDGALGIRGWRWLFIIEGALTAGWSVCAYFLLLDFPANSKRLSPRERELAIQRIIADSNTVATEDSPPISHLQALKLGVQNWRTWGFTVGYMVIIGAGTLSYFYPTLVQGLGYTSTKAQYMTIPIYMVAFVCNIVTGYFADKAPGQRGLIIGGGLIIATICSVIFCVVYNFTARYVLLVFMVRDLSALYLSAGAIWTCNALSLSYASSTFGAMPNETRAICLAIVNALGNLASIYGAYLYPSTDAPKYIMGFSVVSAMSAFGAVVYILLHVFVRRYPVSRKV</sequence>
<feature type="transmembrane region" description="Helical" evidence="6">
    <location>
        <begin position="179"/>
        <end position="199"/>
    </location>
</feature>
<feature type="transmembrane region" description="Helical" evidence="6">
    <location>
        <begin position="111"/>
        <end position="130"/>
    </location>
</feature>
<reference evidence="9" key="1">
    <citation type="submission" date="2016-03" db="EMBL/GenBank/DDBJ databases">
        <authorList>
            <person name="Guldener U."/>
        </authorList>
    </citation>
    <scope>NUCLEOTIDE SEQUENCE [LARGE SCALE GENOMIC DNA]</scope>
</reference>
<evidence type="ECO:0000259" key="7">
    <source>
        <dbReference type="PROSITE" id="PS50850"/>
    </source>
</evidence>
<evidence type="ECO:0000313" key="8">
    <source>
        <dbReference type="EMBL" id="CZT46116.1"/>
    </source>
</evidence>
<feature type="transmembrane region" description="Helical" evidence="6">
    <location>
        <begin position="286"/>
        <end position="304"/>
    </location>
</feature>
<dbReference type="PROSITE" id="PS50850">
    <property type="entry name" value="MFS"/>
    <property type="match status" value="1"/>
</dbReference>
<dbReference type="InterPro" id="IPR020846">
    <property type="entry name" value="MFS_dom"/>
</dbReference>
<organism evidence="8 9">
    <name type="scientific">Rhynchosporium secalis</name>
    <name type="common">Barley scald fungus</name>
    <dbReference type="NCBI Taxonomy" id="38038"/>
    <lineage>
        <taxon>Eukaryota</taxon>
        <taxon>Fungi</taxon>
        <taxon>Dikarya</taxon>
        <taxon>Ascomycota</taxon>
        <taxon>Pezizomycotina</taxon>
        <taxon>Leotiomycetes</taxon>
        <taxon>Helotiales</taxon>
        <taxon>Ploettnerulaceae</taxon>
        <taxon>Rhynchosporium</taxon>
    </lineage>
</organism>
<keyword evidence="4 6" id="KW-1133">Transmembrane helix</keyword>
<accession>A0A1E1MAG8</accession>
<evidence type="ECO:0000256" key="6">
    <source>
        <dbReference type="SAM" id="Phobius"/>
    </source>
</evidence>
<evidence type="ECO:0000256" key="3">
    <source>
        <dbReference type="ARBA" id="ARBA00022692"/>
    </source>
</evidence>
<feature type="transmembrane region" description="Helical" evidence="6">
    <location>
        <begin position="350"/>
        <end position="373"/>
    </location>
</feature>
<dbReference type="GO" id="GO:0016020">
    <property type="term" value="C:membrane"/>
    <property type="evidence" value="ECO:0007669"/>
    <property type="project" value="UniProtKB-SubCell"/>
</dbReference>
<dbReference type="Proteomes" id="UP000177625">
    <property type="component" value="Unassembled WGS sequence"/>
</dbReference>
<dbReference type="InterPro" id="IPR011701">
    <property type="entry name" value="MFS"/>
</dbReference>
<dbReference type="FunFam" id="1.20.1250.20:FF:000394">
    <property type="entry name" value="MFS general substrate transporter"/>
    <property type="match status" value="1"/>
</dbReference>
<feature type="transmembrane region" description="Helical" evidence="6">
    <location>
        <begin position="388"/>
        <end position="408"/>
    </location>
</feature>
<feature type="transmembrane region" description="Helical" evidence="6">
    <location>
        <begin position="136"/>
        <end position="158"/>
    </location>
</feature>
<dbReference type="PANTHER" id="PTHR43791">
    <property type="entry name" value="PERMEASE-RELATED"/>
    <property type="match status" value="1"/>
</dbReference>
<keyword evidence="3 6" id="KW-0812">Transmembrane</keyword>
<protein>
    <submittedName>
        <fullName evidence="8">Related to allantoate permease</fullName>
    </submittedName>
</protein>
<keyword evidence="5 6" id="KW-0472">Membrane</keyword>
<feature type="domain" description="Major facilitator superfamily (MFS) profile" evidence="7">
    <location>
        <begin position="45"/>
        <end position="475"/>
    </location>
</feature>
<evidence type="ECO:0000256" key="4">
    <source>
        <dbReference type="ARBA" id="ARBA00022989"/>
    </source>
</evidence>
<dbReference type="SUPFAM" id="SSF103473">
    <property type="entry name" value="MFS general substrate transporter"/>
    <property type="match status" value="1"/>
</dbReference>
<name>A0A1E1MAG8_RHYSE</name>
<dbReference type="AlphaFoldDB" id="A0A1E1MAG8"/>
<keyword evidence="2" id="KW-0813">Transport</keyword>
<evidence type="ECO:0000256" key="5">
    <source>
        <dbReference type="ARBA" id="ARBA00023136"/>
    </source>
</evidence>
<dbReference type="FunFam" id="1.20.1250.20:FF:000057">
    <property type="entry name" value="MFS general substrate transporter"/>
    <property type="match status" value="1"/>
</dbReference>